<keyword evidence="2" id="KW-0501">Molybdenum cofactor biosynthesis</keyword>
<evidence type="ECO:0000313" key="4">
    <source>
        <dbReference type="EMBL" id="PKU23780.1"/>
    </source>
</evidence>
<dbReference type="Gene3D" id="3.40.980.10">
    <property type="entry name" value="MoaB/Mog-like domain"/>
    <property type="match status" value="1"/>
</dbReference>
<dbReference type="PIRSF" id="PIRSF006443">
    <property type="entry name" value="MoaB"/>
    <property type="match status" value="1"/>
</dbReference>
<evidence type="ECO:0000256" key="1">
    <source>
        <dbReference type="ARBA" id="ARBA00015262"/>
    </source>
</evidence>
<reference evidence="5" key="1">
    <citation type="submission" date="2017-12" db="EMBL/GenBank/DDBJ databases">
        <title>Draft genome sequence of Telmatospirillum siberiense 26-4b1T, an acidotolerant peatland alphaproteobacterium potentially involved in sulfur cycling.</title>
        <authorList>
            <person name="Hausmann B."/>
            <person name="Pjevac P."/>
            <person name="Schreck K."/>
            <person name="Herbold C.W."/>
            <person name="Daims H."/>
            <person name="Wagner M."/>
            <person name="Pester M."/>
            <person name="Loy A."/>
        </authorList>
    </citation>
    <scope>NUCLEOTIDE SEQUENCE [LARGE SCALE GENOMIC DNA]</scope>
    <source>
        <strain evidence="5">26-4b1</strain>
    </source>
</reference>
<dbReference type="RefSeq" id="WP_101251416.1">
    <property type="nucleotide sequence ID" value="NZ_PIUM01000017.1"/>
</dbReference>
<dbReference type="Pfam" id="PF00994">
    <property type="entry name" value="MoCF_biosynth"/>
    <property type="match status" value="1"/>
</dbReference>
<comment type="caution">
    <text evidence="4">The sequence shown here is derived from an EMBL/GenBank/DDBJ whole genome shotgun (WGS) entry which is preliminary data.</text>
</comment>
<organism evidence="4 5">
    <name type="scientific">Telmatospirillum siberiense</name>
    <dbReference type="NCBI Taxonomy" id="382514"/>
    <lineage>
        <taxon>Bacteria</taxon>
        <taxon>Pseudomonadati</taxon>
        <taxon>Pseudomonadota</taxon>
        <taxon>Alphaproteobacteria</taxon>
        <taxon>Rhodospirillales</taxon>
        <taxon>Rhodospirillaceae</taxon>
        <taxon>Telmatospirillum</taxon>
    </lineage>
</organism>
<gene>
    <name evidence="4" type="primary">moaB</name>
    <name evidence="4" type="ORF">CWS72_14910</name>
</gene>
<comment type="pathway">
    <text evidence="2">Cofactor biosynthesis; molybdopterin biosynthesis.</text>
</comment>
<dbReference type="NCBIfam" id="TIGR02667">
    <property type="entry name" value="moaB_proteo"/>
    <property type="match status" value="1"/>
</dbReference>
<dbReference type="PANTHER" id="PTHR43232">
    <property type="entry name" value="MOLYBDENUM COFACTOR BIOSYNTHESIS PROTEIN B"/>
    <property type="match status" value="1"/>
</dbReference>
<proteinExistence type="inferred from homology"/>
<accession>A0A2N3PTQ7</accession>
<dbReference type="AlphaFoldDB" id="A0A2N3PTQ7"/>
<name>A0A2N3PTQ7_9PROT</name>
<keyword evidence="5" id="KW-1185">Reference proteome</keyword>
<dbReference type="EMBL" id="PIUM01000017">
    <property type="protein sequence ID" value="PKU23780.1"/>
    <property type="molecule type" value="Genomic_DNA"/>
</dbReference>
<dbReference type="Proteomes" id="UP000233293">
    <property type="component" value="Unassembled WGS sequence"/>
</dbReference>
<dbReference type="SUPFAM" id="SSF53218">
    <property type="entry name" value="Molybdenum cofactor biosynthesis proteins"/>
    <property type="match status" value="1"/>
</dbReference>
<comment type="similarity">
    <text evidence="2">Belongs to the MoaB/Mog family.</text>
</comment>
<comment type="function">
    <text evidence="2">May be involved in the biosynthesis of molybdopterin.</text>
</comment>
<protein>
    <recommendedName>
        <fullName evidence="1 2">Molybdenum cofactor biosynthesis protein B</fullName>
    </recommendedName>
</protein>
<dbReference type="InterPro" id="IPR001453">
    <property type="entry name" value="MoaB/Mog_dom"/>
</dbReference>
<dbReference type="OrthoDB" id="9784492at2"/>
<sequence>MSKIDGERAFLSVNIAVLTVSDSRTEADDTSGHTLVERITEAGHKVVDKRIIKDDKDLLVAQLKRWIADPNVDVVISTGGTGLTGRDVTPEAFHAVYEKEIEGFGELFRQLSFPKIGTSTIQSRATGGLAHGTYLFALPGSPGACRDGWDDILRWQLDSRHRPCNLVELMPRLLEHLKPHD</sequence>
<evidence type="ECO:0000259" key="3">
    <source>
        <dbReference type="SMART" id="SM00852"/>
    </source>
</evidence>
<dbReference type="PANTHER" id="PTHR43232:SF2">
    <property type="entry name" value="MOLYBDENUM COFACTOR BIOSYNTHESIS PROTEIN B"/>
    <property type="match status" value="1"/>
</dbReference>
<dbReference type="SMART" id="SM00852">
    <property type="entry name" value="MoCF_biosynth"/>
    <property type="match status" value="1"/>
</dbReference>
<dbReference type="CDD" id="cd00886">
    <property type="entry name" value="MogA_MoaB"/>
    <property type="match status" value="1"/>
</dbReference>
<feature type="domain" description="MoaB/Mog" evidence="3">
    <location>
        <begin position="16"/>
        <end position="160"/>
    </location>
</feature>
<dbReference type="InterPro" id="IPR013484">
    <property type="entry name" value="MoaB_proteobac"/>
</dbReference>
<dbReference type="InterPro" id="IPR012245">
    <property type="entry name" value="MoaB"/>
</dbReference>
<dbReference type="UniPathway" id="UPA00344"/>
<dbReference type="GO" id="GO:0005829">
    <property type="term" value="C:cytosol"/>
    <property type="evidence" value="ECO:0007669"/>
    <property type="project" value="TreeGrafter"/>
</dbReference>
<evidence type="ECO:0000256" key="2">
    <source>
        <dbReference type="PIRNR" id="PIRNR006443"/>
    </source>
</evidence>
<dbReference type="NCBIfam" id="TIGR00177">
    <property type="entry name" value="molyb_syn"/>
    <property type="match status" value="1"/>
</dbReference>
<dbReference type="GO" id="GO:0006777">
    <property type="term" value="P:Mo-molybdopterin cofactor biosynthetic process"/>
    <property type="evidence" value="ECO:0007669"/>
    <property type="project" value="UniProtKB-UniRule"/>
</dbReference>
<dbReference type="InterPro" id="IPR036425">
    <property type="entry name" value="MoaB/Mog-like_dom_sf"/>
</dbReference>
<evidence type="ECO:0000313" key="5">
    <source>
        <dbReference type="Proteomes" id="UP000233293"/>
    </source>
</evidence>